<evidence type="ECO:0000313" key="2">
    <source>
        <dbReference type="Proteomes" id="UP000320806"/>
    </source>
</evidence>
<keyword evidence="2" id="KW-1185">Reference proteome</keyword>
<comment type="caution">
    <text evidence="1">The sequence shown here is derived from an EMBL/GenBank/DDBJ whole genome shotgun (WGS) entry which is preliminary data.</text>
</comment>
<proteinExistence type="predicted"/>
<dbReference type="Proteomes" id="UP000320806">
    <property type="component" value="Unassembled WGS sequence"/>
</dbReference>
<organism evidence="1 2">
    <name type="scientific">Yimella lutea</name>
    <dbReference type="NCBI Taxonomy" id="587872"/>
    <lineage>
        <taxon>Bacteria</taxon>
        <taxon>Bacillati</taxon>
        <taxon>Actinomycetota</taxon>
        <taxon>Actinomycetes</taxon>
        <taxon>Micrococcales</taxon>
        <taxon>Dermacoccaceae</taxon>
        <taxon>Yimella</taxon>
    </lineage>
</organism>
<sequence length="98" mass="10425">MRRRLGTSLVAVVVAVLGLLVGGPSASYASGPSVHAIQLVEQGPQPQWYPWGYYASQSSCLSAGAAYQADPNIISYKCLKLTSGANAGKWQLWLQEKG</sequence>
<accession>A0A542EIV9</accession>
<dbReference type="EMBL" id="VFMO01000001">
    <property type="protein sequence ID" value="TQJ15275.1"/>
    <property type="molecule type" value="Genomic_DNA"/>
</dbReference>
<dbReference type="AlphaFoldDB" id="A0A542EIV9"/>
<name>A0A542EIV9_9MICO</name>
<reference evidence="1 2" key="1">
    <citation type="submission" date="2019-06" db="EMBL/GenBank/DDBJ databases">
        <title>Sequencing the genomes of 1000 actinobacteria strains.</title>
        <authorList>
            <person name="Klenk H.-P."/>
        </authorList>
    </citation>
    <scope>NUCLEOTIDE SEQUENCE [LARGE SCALE GENOMIC DNA]</scope>
    <source>
        <strain evidence="1 2">DSM 19828</strain>
    </source>
</reference>
<gene>
    <name evidence="1" type="ORF">FB459_2814</name>
</gene>
<evidence type="ECO:0000313" key="1">
    <source>
        <dbReference type="EMBL" id="TQJ15275.1"/>
    </source>
</evidence>
<protein>
    <submittedName>
        <fullName evidence="1">Uncharacterized protein</fullName>
    </submittedName>
</protein>